<protein>
    <recommendedName>
        <fullName evidence="1">Transcription activator GCR1-like domain-containing protein</fullName>
    </recommendedName>
</protein>
<organism evidence="2 3">
    <name type="scientific">Phanerochaete carnosa (strain HHB-10118-sp)</name>
    <name type="common">White-rot fungus</name>
    <name type="synonym">Peniophora carnosa</name>
    <dbReference type="NCBI Taxonomy" id="650164"/>
    <lineage>
        <taxon>Eukaryota</taxon>
        <taxon>Fungi</taxon>
        <taxon>Dikarya</taxon>
        <taxon>Basidiomycota</taxon>
        <taxon>Agaricomycotina</taxon>
        <taxon>Agaricomycetes</taxon>
        <taxon>Polyporales</taxon>
        <taxon>Phanerochaetaceae</taxon>
        <taxon>Phanerochaete</taxon>
    </lineage>
</organism>
<dbReference type="STRING" id="650164.K5VSS4"/>
<evidence type="ECO:0000259" key="1">
    <source>
        <dbReference type="Pfam" id="PF12550"/>
    </source>
</evidence>
<dbReference type="KEGG" id="pco:PHACADRAFT_258504"/>
<dbReference type="AlphaFoldDB" id="K5VSS4"/>
<dbReference type="InParanoid" id="K5VSS4"/>
<name>K5VSS4_PHACS</name>
<accession>K5VSS4</accession>
<keyword evidence="3" id="KW-1185">Reference proteome</keyword>
<dbReference type="RefSeq" id="XP_007397252.1">
    <property type="nucleotide sequence ID" value="XM_007397190.1"/>
</dbReference>
<sequence length="198" mass="22555">MLAPSASLPMPPGPSVLPLSSAAASLPRQAAAVIPVPVTNPVPPTQYMNASQQWLELLSKFPKALLERHQWEWRDNRWLPVYRYQKVDKITDFWTEHADGLNGHLSTRALDEQWGATWRRNEGGLKTEHGRRKKVVLLFSRLMEAKPRWTVHHVVNFVHEHYSQYQSKPNMFPRFLADHGNAGLKEVLAKAGLSYTGC</sequence>
<reference evidence="2 3" key="1">
    <citation type="journal article" date="2012" name="BMC Genomics">
        <title>Comparative genomics of the white-rot fungi, Phanerochaete carnosa and P. chrysosporium, to elucidate the genetic basis of the distinct wood types they colonize.</title>
        <authorList>
            <person name="Suzuki H."/>
            <person name="MacDonald J."/>
            <person name="Syed K."/>
            <person name="Salamov A."/>
            <person name="Hori C."/>
            <person name="Aerts A."/>
            <person name="Henrissat B."/>
            <person name="Wiebenga A."/>
            <person name="vanKuyk P.A."/>
            <person name="Barry K."/>
            <person name="Lindquist E."/>
            <person name="LaButti K."/>
            <person name="Lapidus A."/>
            <person name="Lucas S."/>
            <person name="Coutinho P."/>
            <person name="Gong Y."/>
            <person name="Samejima M."/>
            <person name="Mahadevan R."/>
            <person name="Abou-Zaid M."/>
            <person name="de Vries R.P."/>
            <person name="Igarashi K."/>
            <person name="Yadav J.S."/>
            <person name="Grigoriev I.V."/>
            <person name="Master E.R."/>
        </authorList>
    </citation>
    <scope>NUCLEOTIDE SEQUENCE [LARGE SCALE GENOMIC DNA]</scope>
    <source>
        <strain evidence="2 3">HHB-10118-sp</strain>
    </source>
</reference>
<evidence type="ECO:0000313" key="2">
    <source>
        <dbReference type="EMBL" id="EKM54563.1"/>
    </source>
</evidence>
<dbReference type="Proteomes" id="UP000008370">
    <property type="component" value="Unassembled WGS sequence"/>
</dbReference>
<evidence type="ECO:0000313" key="3">
    <source>
        <dbReference type="Proteomes" id="UP000008370"/>
    </source>
</evidence>
<dbReference type="Pfam" id="PF12550">
    <property type="entry name" value="GCR1_C"/>
    <property type="match status" value="1"/>
</dbReference>
<proteinExistence type="predicted"/>
<dbReference type="EMBL" id="JH930473">
    <property type="protein sequence ID" value="EKM54563.1"/>
    <property type="molecule type" value="Genomic_DNA"/>
</dbReference>
<dbReference type="HOGENOM" id="CLU_1378570_0_0_1"/>
<dbReference type="OrthoDB" id="2663544at2759"/>
<gene>
    <name evidence="2" type="ORF">PHACADRAFT_258504</name>
</gene>
<dbReference type="InterPro" id="IPR022210">
    <property type="entry name" value="TF_GCR1-like"/>
</dbReference>
<feature type="domain" description="Transcription activator GCR1-like" evidence="1">
    <location>
        <begin position="86"/>
        <end position="157"/>
    </location>
</feature>
<dbReference type="GeneID" id="18917128"/>